<comment type="caution">
    <text evidence="3">Lacks conserved residue(s) required for the propagation of feature annotation.</text>
</comment>
<dbReference type="Gene3D" id="2.10.70.10">
    <property type="entry name" value="Complement Module, domain 1"/>
    <property type="match status" value="1"/>
</dbReference>
<feature type="disulfide bond" evidence="2">
    <location>
        <begin position="169"/>
        <end position="181"/>
    </location>
</feature>
<dbReference type="SUPFAM" id="SSF57535">
    <property type="entry name" value="Complement control module/SCR domain"/>
    <property type="match status" value="1"/>
</dbReference>
<dbReference type="SUPFAM" id="SSF50494">
    <property type="entry name" value="Trypsin-like serine proteases"/>
    <property type="match status" value="1"/>
</dbReference>
<reference evidence="7 8" key="1">
    <citation type="journal article" date="2018" name="Genome Res.">
        <title>The genomic architecture and molecular evolution of ant odorant receptors.</title>
        <authorList>
            <person name="McKenzie S.K."/>
            <person name="Kronauer D.J.C."/>
        </authorList>
    </citation>
    <scope>NUCLEOTIDE SEQUENCE [LARGE SCALE GENOMIC DNA]</scope>
    <source>
        <strain evidence="7">Clonal line C1</strain>
    </source>
</reference>
<dbReference type="CDD" id="cd00112">
    <property type="entry name" value="LDLa"/>
    <property type="match status" value="1"/>
</dbReference>
<dbReference type="CDD" id="cd00033">
    <property type="entry name" value="CCP"/>
    <property type="match status" value="1"/>
</dbReference>
<dbReference type="GO" id="GO:0006508">
    <property type="term" value="P:proteolysis"/>
    <property type="evidence" value="ECO:0007669"/>
    <property type="project" value="InterPro"/>
</dbReference>
<dbReference type="GO" id="GO:0004252">
    <property type="term" value="F:serine-type endopeptidase activity"/>
    <property type="evidence" value="ECO:0007669"/>
    <property type="project" value="InterPro"/>
</dbReference>
<feature type="disulfide bond" evidence="2">
    <location>
        <begin position="188"/>
        <end position="203"/>
    </location>
</feature>
<feature type="compositionally biased region" description="Gly residues" evidence="4">
    <location>
        <begin position="83"/>
        <end position="101"/>
    </location>
</feature>
<dbReference type="SMART" id="SM00032">
    <property type="entry name" value="CCP"/>
    <property type="match status" value="2"/>
</dbReference>
<dbReference type="InterPro" id="IPR009003">
    <property type="entry name" value="Peptidase_S1_PA"/>
</dbReference>
<dbReference type="InterPro" id="IPR023415">
    <property type="entry name" value="LDLR_class-A_CS"/>
</dbReference>
<organism evidence="7 8">
    <name type="scientific">Ooceraea biroi</name>
    <name type="common">Clonal raider ant</name>
    <name type="synonym">Cerapachys biroi</name>
    <dbReference type="NCBI Taxonomy" id="2015173"/>
    <lineage>
        <taxon>Eukaryota</taxon>
        <taxon>Metazoa</taxon>
        <taxon>Ecdysozoa</taxon>
        <taxon>Arthropoda</taxon>
        <taxon>Hexapoda</taxon>
        <taxon>Insecta</taxon>
        <taxon>Pterygota</taxon>
        <taxon>Neoptera</taxon>
        <taxon>Endopterygota</taxon>
        <taxon>Hymenoptera</taxon>
        <taxon>Apocrita</taxon>
        <taxon>Aculeata</taxon>
        <taxon>Formicoidea</taxon>
        <taxon>Formicidae</taxon>
        <taxon>Dorylinae</taxon>
        <taxon>Ooceraea</taxon>
    </lineage>
</organism>
<dbReference type="Gene3D" id="2.40.10.10">
    <property type="entry name" value="Trypsin-like serine proteases"/>
    <property type="match status" value="1"/>
</dbReference>
<dbReference type="InterPro" id="IPR018114">
    <property type="entry name" value="TRYPSIN_HIS"/>
</dbReference>
<dbReference type="InterPro" id="IPR036055">
    <property type="entry name" value="LDL_receptor-like_sf"/>
</dbReference>
<evidence type="ECO:0000256" key="3">
    <source>
        <dbReference type="PROSITE-ProRule" id="PRU00302"/>
    </source>
</evidence>
<dbReference type="SMART" id="SM00192">
    <property type="entry name" value="LDLa"/>
    <property type="match status" value="1"/>
</dbReference>
<evidence type="ECO:0000259" key="6">
    <source>
        <dbReference type="PROSITE" id="PS50923"/>
    </source>
</evidence>
<dbReference type="InterPro" id="IPR002172">
    <property type="entry name" value="LDrepeatLR_classA_rpt"/>
</dbReference>
<feature type="region of interest" description="Disordered" evidence="4">
    <location>
        <begin position="54"/>
        <end position="164"/>
    </location>
</feature>
<feature type="domain" description="Sushi" evidence="6">
    <location>
        <begin position="291"/>
        <end position="350"/>
    </location>
</feature>
<evidence type="ECO:0000313" key="7">
    <source>
        <dbReference type="EMBL" id="RLU26838.1"/>
    </source>
</evidence>
<accession>A0A3L8E4C8</accession>
<dbReference type="PRINTS" id="PR00722">
    <property type="entry name" value="CHYMOTRYPSIN"/>
</dbReference>
<dbReference type="InterPro" id="IPR043504">
    <property type="entry name" value="Peptidase_S1_PA_chymotrypsin"/>
</dbReference>
<dbReference type="InterPro" id="IPR001314">
    <property type="entry name" value="Peptidase_S1A"/>
</dbReference>
<keyword evidence="1 2" id="KW-1015">Disulfide bond</keyword>
<feature type="domain" description="Peptidase S1" evidence="5">
    <location>
        <begin position="363"/>
        <end position="617"/>
    </location>
</feature>
<proteinExistence type="predicted"/>
<evidence type="ECO:0000256" key="1">
    <source>
        <dbReference type="ARBA" id="ARBA00023157"/>
    </source>
</evidence>
<evidence type="ECO:0000259" key="5">
    <source>
        <dbReference type="PROSITE" id="PS50240"/>
    </source>
</evidence>
<dbReference type="InterPro" id="IPR000436">
    <property type="entry name" value="Sushi_SCR_CCP_dom"/>
</dbReference>
<dbReference type="PROSITE" id="PS50240">
    <property type="entry name" value="TRYPSIN_DOM"/>
    <property type="match status" value="1"/>
</dbReference>
<gene>
    <name evidence="7" type="ORF">DMN91_000635</name>
</gene>
<name>A0A3L8E4C8_OOCBI</name>
<comment type="caution">
    <text evidence="7">The sequence shown here is derived from an EMBL/GenBank/DDBJ whole genome shotgun (WGS) entry which is preliminary data.</text>
</comment>
<evidence type="ECO:0000256" key="4">
    <source>
        <dbReference type="SAM" id="MobiDB-lite"/>
    </source>
</evidence>
<dbReference type="PANTHER" id="PTHR24252:SF7">
    <property type="entry name" value="HYALIN"/>
    <property type="match status" value="1"/>
</dbReference>
<dbReference type="AlphaFoldDB" id="A0A3L8E4C8"/>
<dbReference type="PROSITE" id="PS50068">
    <property type="entry name" value="LDLRA_2"/>
    <property type="match status" value="1"/>
</dbReference>
<dbReference type="InterPro" id="IPR001254">
    <property type="entry name" value="Trypsin_dom"/>
</dbReference>
<dbReference type="InterPro" id="IPR035976">
    <property type="entry name" value="Sushi/SCR/CCP_sf"/>
</dbReference>
<dbReference type="SUPFAM" id="SSF57424">
    <property type="entry name" value="LDL receptor-like module"/>
    <property type="match status" value="1"/>
</dbReference>
<dbReference type="SMART" id="SM00020">
    <property type="entry name" value="Tryp_SPc"/>
    <property type="match status" value="1"/>
</dbReference>
<feature type="disulfide bond" evidence="2">
    <location>
        <begin position="176"/>
        <end position="194"/>
    </location>
</feature>
<dbReference type="Pfam" id="PF00057">
    <property type="entry name" value="Ldl_recept_a"/>
    <property type="match status" value="1"/>
</dbReference>
<dbReference type="Pfam" id="PF00089">
    <property type="entry name" value="Trypsin"/>
    <property type="match status" value="1"/>
</dbReference>
<dbReference type="EMBL" id="QOIP01000001">
    <property type="protein sequence ID" value="RLU26838.1"/>
    <property type="molecule type" value="Genomic_DNA"/>
</dbReference>
<dbReference type="OrthoDB" id="2019384at2759"/>
<dbReference type="Proteomes" id="UP000279307">
    <property type="component" value="Chromosome 1"/>
</dbReference>
<dbReference type="PANTHER" id="PTHR24252">
    <property type="entry name" value="ACROSIN-RELATED"/>
    <property type="match status" value="1"/>
</dbReference>
<evidence type="ECO:0000313" key="8">
    <source>
        <dbReference type="Proteomes" id="UP000279307"/>
    </source>
</evidence>
<dbReference type="PROSITE" id="PS50923">
    <property type="entry name" value="SUSHI"/>
    <property type="match status" value="2"/>
</dbReference>
<sequence length="620" mass="67557">MPTVSSSSTMSHVGGASPVMSARTVALSVALSLLVLLPSLFAHDDSWTFYSSSDRYPVAANGPPGQSKRGGANPPGHNKWGVAGKGPPGGRGPPGLAGGSPPGLHGKHPPGWNKVDEISSEGENLPDPDRESIHTPRPNNSGNDNDNRGPAGPDGYVPDSNRFPQNRQCRDGEFRCRNNECVPQSARCDNKADCRDSSDEELCFANRNQENGCVLPEPPEGGHYQLRGCESRHCTKRPGDTVPLNSILTYSCKDNYVLSGNTISVCVNNEWYEPPSCHKVCPPLNSTTVDITCSYQGETASCSERVLPGTRAALACKSSYKLPLTNDPAYREITCLEDGLWDQRVFRCLPECGTSIAHGNTLVVNGFQAKVGAFPWHVGIYGKKRMNQYEQICGGTLISNNLVVSAAHCFYDEVYNKPKDASDYAVAAGKHYRDWDTKEEYTQKSMVDSIRLGGRYMGARGNFAEDIALLKLKTPFELTTLVRPVCMDWDNLYEREQLQTGQAGKVVGWGKDIKGESTTSLQEIAMPFVPYQQCLSAVPFDFRGFITSDKFCAGHLNGSSVCEGDSGGGLSFEKNGLWYLRGIVSVSPVKGGSCDYNSYVGFTSISHFRDWIREAYVSDT</sequence>
<dbReference type="Gene3D" id="4.10.400.10">
    <property type="entry name" value="Low-density Lipoprotein Receptor"/>
    <property type="match status" value="1"/>
</dbReference>
<dbReference type="PROSITE" id="PS01209">
    <property type="entry name" value="LDLRA_1"/>
    <property type="match status" value="1"/>
</dbReference>
<dbReference type="PROSITE" id="PS00134">
    <property type="entry name" value="TRYPSIN_HIS"/>
    <property type="match status" value="1"/>
</dbReference>
<dbReference type="Pfam" id="PF00084">
    <property type="entry name" value="Sushi"/>
    <property type="match status" value="1"/>
</dbReference>
<keyword evidence="3" id="KW-0768">Sushi</keyword>
<dbReference type="FunFam" id="2.40.10.10:FF:000068">
    <property type="entry name" value="transmembrane protease serine 2"/>
    <property type="match status" value="1"/>
</dbReference>
<dbReference type="CDD" id="cd00190">
    <property type="entry name" value="Tryp_SPc"/>
    <property type="match status" value="1"/>
</dbReference>
<protein>
    <recommendedName>
        <fullName evidence="9">Limulus clotting factor C</fullName>
    </recommendedName>
</protein>
<feature type="domain" description="Sushi" evidence="6">
    <location>
        <begin position="232"/>
        <end position="279"/>
    </location>
</feature>
<evidence type="ECO:0008006" key="9">
    <source>
        <dbReference type="Google" id="ProtNLM"/>
    </source>
</evidence>
<evidence type="ECO:0000256" key="2">
    <source>
        <dbReference type="PROSITE-ProRule" id="PRU00124"/>
    </source>
</evidence>